<dbReference type="Gene3D" id="1.10.260.40">
    <property type="entry name" value="lambda repressor-like DNA-binding domains"/>
    <property type="match status" value="1"/>
</dbReference>
<evidence type="ECO:0000313" key="3">
    <source>
        <dbReference type="EMBL" id="MFO3716086.1"/>
    </source>
</evidence>
<keyword evidence="1" id="KW-0238">DNA-binding</keyword>
<dbReference type="InterPro" id="IPR010982">
    <property type="entry name" value="Lambda_DNA-bd_dom_sf"/>
</dbReference>
<dbReference type="PROSITE" id="PS50943">
    <property type="entry name" value="HTH_CROC1"/>
    <property type="match status" value="1"/>
</dbReference>
<keyword evidence="4" id="KW-1185">Reference proteome</keyword>
<reference evidence="3 4" key="1">
    <citation type="journal article" date="2025" name="Anaerobe">
        <title>Description of Anaerococcus kampingiae sp. nov., Anaerococcus groningensis sp. nov., Anaerococcus martiniensis sp. nov., and Anaerococcus cruorum sp. nov., isolated from human clinical specimens.</title>
        <authorList>
            <person name="Boiten K.E."/>
            <person name="Meijer J."/>
            <person name="van Wezel E.M."/>
            <person name="Veloo A.C.M."/>
        </authorList>
    </citation>
    <scope>NUCLEOTIDE SEQUENCE [LARGE SCALE GENOMIC DNA]</scope>
    <source>
        <strain evidence="3 4">ENR1039</strain>
    </source>
</reference>
<dbReference type="SMART" id="SM00530">
    <property type="entry name" value="HTH_XRE"/>
    <property type="match status" value="1"/>
</dbReference>
<gene>
    <name evidence="3" type="ORF">ACCQ40_04705</name>
</gene>
<feature type="domain" description="HTH cro/C1-type" evidence="2">
    <location>
        <begin position="20"/>
        <end position="75"/>
    </location>
</feature>
<dbReference type="SUPFAM" id="SSF47413">
    <property type="entry name" value="lambda repressor-like DNA-binding domains"/>
    <property type="match status" value="1"/>
</dbReference>
<evidence type="ECO:0000256" key="1">
    <source>
        <dbReference type="ARBA" id="ARBA00023125"/>
    </source>
</evidence>
<dbReference type="PANTHER" id="PTHR46558:SF11">
    <property type="entry name" value="HTH-TYPE TRANSCRIPTIONAL REGULATOR XRE"/>
    <property type="match status" value="1"/>
</dbReference>
<organism evidence="3 4">
    <name type="scientific">Anaerococcus cruorum</name>
    <dbReference type="NCBI Taxonomy" id="3115617"/>
    <lineage>
        <taxon>Bacteria</taxon>
        <taxon>Bacillati</taxon>
        <taxon>Bacillota</taxon>
        <taxon>Tissierellia</taxon>
        <taxon>Tissierellales</taxon>
        <taxon>Peptoniphilaceae</taxon>
        <taxon>Anaerococcus</taxon>
    </lineage>
</organism>
<dbReference type="RefSeq" id="WP_410032819.1">
    <property type="nucleotide sequence ID" value="NZ_JBGMEH010000006.1"/>
</dbReference>
<dbReference type="CDD" id="cd00093">
    <property type="entry name" value="HTH_XRE"/>
    <property type="match status" value="1"/>
</dbReference>
<evidence type="ECO:0000259" key="2">
    <source>
        <dbReference type="PROSITE" id="PS50943"/>
    </source>
</evidence>
<protein>
    <submittedName>
        <fullName evidence="3">Helix-turn-helix transcriptional regulator</fullName>
    </submittedName>
</protein>
<accession>A0ABW9MW76</accession>
<dbReference type="EMBL" id="JBGMEH010000006">
    <property type="protein sequence ID" value="MFO3716086.1"/>
    <property type="molecule type" value="Genomic_DNA"/>
</dbReference>
<proteinExistence type="predicted"/>
<dbReference type="PANTHER" id="PTHR46558">
    <property type="entry name" value="TRACRIPTIONAL REGULATORY PROTEIN-RELATED-RELATED"/>
    <property type="match status" value="1"/>
</dbReference>
<comment type="caution">
    <text evidence="3">The sequence shown here is derived from an EMBL/GenBank/DDBJ whole genome shotgun (WGS) entry which is preliminary data.</text>
</comment>
<dbReference type="Pfam" id="PF01381">
    <property type="entry name" value="HTH_3"/>
    <property type="match status" value="1"/>
</dbReference>
<name>A0ABW9MW76_9FIRM</name>
<evidence type="ECO:0000313" key="4">
    <source>
        <dbReference type="Proteomes" id="UP001638015"/>
    </source>
</evidence>
<dbReference type="Proteomes" id="UP001638015">
    <property type="component" value="Unassembled WGS sequence"/>
</dbReference>
<dbReference type="InterPro" id="IPR001387">
    <property type="entry name" value="Cro/C1-type_HTH"/>
</dbReference>
<sequence length="81" mass="9451">MYIGYERGGIFIRIVKTEVLKKTRLQKNLTGEDMAKLLGYKSKQSYYNIEKGSVNPSAKIMNEISEIFNKPVQYFFNLKVH</sequence>